<dbReference type="PANTHER" id="PTHR38122">
    <property type="entry name" value="GLYCOPROTEIN X"/>
    <property type="match status" value="1"/>
</dbReference>
<evidence type="ECO:0000256" key="2">
    <source>
        <dbReference type="SAM" id="Phobius"/>
    </source>
</evidence>
<feature type="region of interest" description="Disordered" evidence="1">
    <location>
        <begin position="179"/>
        <end position="207"/>
    </location>
</feature>
<keyword evidence="2" id="KW-1133">Transmembrane helix</keyword>
<evidence type="ECO:0000313" key="3">
    <source>
        <dbReference type="EMBL" id="KAK4194753.1"/>
    </source>
</evidence>
<protein>
    <submittedName>
        <fullName evidence="3">Uncharacterized protein</fullName>
    </submittedName>
</protein>
<sequence>MERPKVRSAHLRTRQLGGDGNLIPSPCYASCDTAYLEAQKVRQDSSQCQDGSPFYDTLADCRTCIRAMGDEEQYQVAEREYLTPNFQPWLEYCASLMLPPVTSTTLAPNSPGTTAPNSQSPANPTLTLPDDSSSSSSNTPAPSSLDTPTLTGIIAGSVVIALLFLGGIIYLIRSHQQRSKTPTSSDTWPGGKAQLHSKSLAPRPPPAELLDTWLRELAADTSSGGSPRGLSYAEMGELRALRELRDLRELCELREMRELRELSASTGVAELEKTDGWQKALQNEVEKVVKKVMKNTELSKQTNEPLQYIPSGSEQPDVRAGCPGKVVPQGPATKTYDLPRYELDGAGEKLRKERRSLAYYQARQSHNETSNALLPSPQRVGNDKPNADSTDCRQIMKISTGWRPIPASCNGRRGSTVISVTELMSRFKCSWTGRSR</sequence>
<feature type="compositionally biased region" description="Polar residues" evidence="1">
    <location>
        <begin position="104"/>
        <end position="124"/>
    </location>
</feature>
<reference evidence="3" key="2">
    <citation type="submission" date="2023-05" db="EMBL/GenBank/DDBJ databases">
        <authorList>
            <consortium name="Lawrence Berkeley National Laboratory"/>
            <person name="Steindorff A."/>
            <person name="Hensen N."/>
            <person name="Bonometti L."/>
            <person name="Westerberg I."/>
            <person name="Brannstrom I.O."/>
            <person name="Guillou S."/>
            <person name="Cros-Aarteil S."/>
            <person name="Calhoun S."/>
            <person name="Haridas S."/>
            <person name="Kuo A."/>
            <person name="Mondo S."/>
            <person name="Pangilinan J."/>
            <person name="Riley R."/>
            <person name="Labutti K."/>
            <person name="Andreopoulos B."/>
            <person name="Lipzen A."/>
            <person name="Chen C."/>
            <person name="Yanf M."/>
            <person name="Daum C."/>
            <person name="Ng V."/>
            <person name="Clum A."/>
            <person name="Ohm R."/>
            <person name="Martin F."/>
            <person name="Silar P."/>
            <person name="Natvig D."/>
            <person name="Lalanne C."/>
            <person name="Gautier V."/>
            <person name="Ament-Velasquez S.L."/>
            <person name="Kruys A."/>
            <person name="Hutchinson M.I."/>
            <person name="Powell A.J."/>
            <person name="Barry K."/>
            <person name="Miller A.N."/>
            <person name="Grigoriev I.V."/>
            <person name="Debuchy R."/>
            <person name="Gladieux P."/>
            <person name="Thoren M.H."/>
            <person name="Johannesson H."/>
        </authorList>
    </citation>
    <scope>NUCLEOTIDE SEQUENCE</scope>
    <source>
        <strain evidence="3">CBS 315.58</strain>
    </source>
</reference>
<feature type="region of interest" description="Disordered" evidence="1">
    <location>
        <begin position="306"/>
        <end position="340"/>
    </location>
</feature>
<proteinExistence type="predicted"/>
<gene>
    <name evidence="3" type="ORF">QBC40DRAFT_318344</name>
</gene>
<accession>A0AAN7APN1</accession>
<feature type="compositionally biased region" description="Low complexity" evidence="1">
    <location>
        <begin position="125"/>
        <end position="145"/>
    </location>
</feature>
<feature type="region of interest" description="Disordered" evidence="1">
    <location>
        <begin position="104"/>
        <end position="145"/>
    </location>
</feature>
<feature type="region of interest" description="Disordered" evidence="1">
    <location>
        <begin position="363"/>
        <end position="389"/>
    </location>
</feature>
<comment type="caution">
    <text evidence="3">The sequence shown here is derived from an EMBL/GenBank/DDBJ whole genome shotgun (WGS) entry which is preliminary data.</text>
</comment>
<dbReference type="Proteomes" id="UP001303160">
    <property type="component" value="Unassembled WGS sequence"/>
</dbReference>
<dbReference type="AlphaFoldDB" id="A0AAN7APN1"/>
<keyword evidence="2" id="KW-0472">Membrane</keyword>
<name>A0AAN7APN1_9PEZI</name>
<feature type="compositionally biased region" description="Polar residues" evidence="1">
    <location>
        <begin position="363"/>
        <end position="373"/>
    </location>
</feature>
<evidence type="ECO:0000313" key="4">
    <source>
        <dbReference type="Proteomes" id="UP001303160"/>
    </source>
</evidence>
<reference evidence="3" key="1">
    <citation type="journal article" date="2023" name="Mol. Phylogenet. Evol.">
        <title>Genome-scale phylogeny and comparative genomics of the fungal order Sordariales.</title>
        <authorList>
            <person name="Hensen N."/>
            <person name="Bonometti L."/>
            <person name="Westerberg I."/>
            <person name="Brannstrom I.O."/>
            <person name="Guillou S."/>
            <person name="Cros-Aarteil S."/>
            <person name="Calhoun S."/>
            <person name="Haridas S."/>
            <person name="Kuo A."/>
            <person name="Mondo S."/>
            <person name="Pangilinan J."/>
            <person name="Riley R."/>
            <person name="LaButti K."/>
            <person name="Andreopoulos B."/>
            <person name="Lipzen A."/>
            <person name="Chen C."/>
            <person name="Yan M."/>
            <person name="Daum C."/>
            <person name="Ng V."/>
            <person name="Clum A."/>
            <person name="Steindorff A."/>
            <person name="Ohm R.A."/>
            <person name="Martin F."/>
            <person name="Silar P."/>
            <person name="Natvig D.O."/>
            <person name="Lalanne C."/>
            <person name="Gautier V."/>
            <person name="Ament-Velasquez S.L."/>
            <person name="Kruys A."/>
            <person name="Hutchinson M.I."/>
            <person name="Powell A.J."/>
            <person name="Barry K."/>
            <person name="Miller A.N."/>
            <person name="Grigoriev I.V."/>
            <person name="Debuchy R."/>
            <person name="Gladieux P."/>
            <person name="Hiltunen Thoren M."/>
            <person name="Johannesson H."/>
        </authorList>
    </citation>
    <scope>NUCLEOTIDE SEQUENCE</scope>
    <source>
        <strain evidence="3">CBS 315.58</strain>
    </source>
</reference>
<evidence type="ECO:0000256" key="1">
    <source>
        <dbReference type="SAM" id="MobiDB-lite"/>
    </source>
</evidence>
<feature type="transmembrane region" description="Helical" evidence="2">
    <location>
        <begin position="150"/>
        <end position="172"/>
    </location>
</feature>
<keyword evidence="4" id="KW-1185">Reference proteome</keyword>
<dbReference type="PANTHER" id="PTHR38122:SF1">
    <property type="entry name" value="GLYCOPROTEIN X"/>
    <property type="match status" value="1"/>
</dbReference>
<dbReference type="EMBL" id="MU864041">
    <property type="protein sequence ID" value="KAK4194753.1"/>
    <property type="molecule type" value="Genomic_DNA"/>
</dbReference>
<keyword evidence="2" id="KW-0812">Transmembrane</keyword>
<organism evidence="3 4">
    <name type="scientific">Triangularia verruculosa</name>
    <dbReference type="NCBI Taxonomy" id="2587418"/>
    <lineage>
        <taxon>Eukaryota</taxon>
        <taxon>Fungi</taxon>
        <taxon>Dikarya</taxon>
        <taxon>Ascomycota</taxon>
        <taxon>Pezizomycotina</taxon>
        <taxon>Sordariomycetes</taxon>
        <taxon>Sordariomycetidae</taxon>
        <taxon>Sordariales</taxon>
        <taxon>Podosporaceae</taxon>
        <taxon>Triangularia</taxon>
    </lineage>
</organism>